<comment type="caution">
    <text evidence="2">The sequence shown here is derived from an EMBL/GenBank/DDBJ whole genome shotgun (WGS) entry which is preliminary data.</text>
</comment>
<name>W6UH15_ECHGR</name>
<dbReference type="GeneID" id="36340574"/>
<sequence>MDATASVIKAASYFEGTCNSSSTLLLKRRPLCGKSSLQRKAPPISLDPSSKLPHLNDDPPFPILYNEALSVTIDISIRDGGVKSTCRSRIACLVPFLLNMTFNRRSPILVLLLVLHNLFASLAVVLPPSDNKAHGLQSWEDLLPESIDCEEFIDAPECRNHDIIRRRSTECTYTVTLRSKIFPDEELEMCAHPRPSLPCRMNGNVICEVPPMEVSKFDLMILYLINHELQARILRLQNQQEAGRGLSIDLQREIELMIADNVAWMCSRKCNNSSCEFSAELQTHRRTVGSIPRMTSLVTEYPLYARSSRLQHIQIDLPIGSFEISRLLKKKAPFRHLAVSSLPLMVSCLKN</sequence>
<feature type="transmembrane region" description="Helical" evidence="1">
    <location>
        <begin position="108"/>
        <end position="126"/>
    </location>
</feature>
<dbReference type="KEGG" id="egl:EGR_04859"/>
<keyword evidence="3" id="KW-1185">Reference proteome</keyword>
<proteinExistence type="predicted"/>
<dbReference type="AlphaFoldDB" id="W6UH15"/>
<dbReference type="CTD" id="36340574"/>
<dbReference type="RefSeq" id="XP_024351497.1">
    <property type="nucleotide sequence ID" value="XM_024494108.1"/>
</dbReference>
<evidence type="ECO:0000256" key="1">
    <source>
        <dbReference type="SAM" id="Phobius"/>
    </source>
</evidence>
<gene>
    <name evidence="2" type="ORF">EGR_04859</name>
</gene>
<protein>
    <submittedName>
        <fullName evidence="2">Uncharacterized protein</fullName>
    </submittedName>
</protein>
<accession>W6UH15</accession>
<evidence type="ECO:0000313" key="2">
    <source>
        <dbReference type="EMBL" id="EUB60301.1"/>
    </source>
</evidence>
<keyword evidence="1" id="KW-0472">Membrane</keyword>
<reference evidence="2 3" key="1">
    <citation type="journal article" date="2013" name="Nat. Genet.">
        <title>The genome of the hydatid tapeworm Echinococcus granulosus.</title>
        <authorList>
            <person name="Zheng H."/>
            <person name="Zhang W."/>
            <person name="Zhang L."/>
            <person name="Zhang Z."/>
            <person name="Li J."/>
            <person name="Lu G."/>
            <person name="Zhu Y."/>
            <person name="Wang Y."/>
            <person name="Huang Y."/>
            <person name="Liu J."/>
            <person name="Kang H."/>
            <person name="Chen J."/>
            <person name="Wang L."/>
            <person name="Chen A."/>
            <person name="Yu S."/>
            <person name="Gao Z."/>
            <person name="Jin L."/>
            <person name="Gu W."/>
            <person name="Wang Z."/>
            <person name="Zhao L."/>
            <person name="Shi B."/>
            <person name="Wen H."/>
            <person name="Lin R."/>
            <person name="Jones M.K."/>
            <person name="Brejova B."/>
            <person name="Vinar T."/>
            <person name="Zhao G."/>
            <person name="McManus D.P."/>
            <person name="Chen Z."/>
            <person name="Zhou Y."/>
            <person name="Wang S."/>
        </authorList>
    </citation>
    <scope>NUCLEOTIDE SEQUENCE [LARGE SCALE GENOMIC DNA]</scope>
</reference>
<keyword evidence="1" id="KW-0812">Transmembrane</keyword>
<dbReference type="Proteomes" id="UP000019149">
    <property type="component" value="Unassembled WGS sequence"/>
</dbReference>
<dbReference type="EMBL" id="APAU02000032">
    <property type="protein sequence ID" value="EUB60301.1"/>
    <property type="molecule type" value="Genomic_DNA"/>
</dbReference>
<evidence type="ECO:0000313" key="3">
    <source>
        <dbReference type="Proteomes" id="UP000019149"/>
    </source>
</evidence>
<organism evidence="2 3">
    <name type="scientific">Echinococcus granulosus</name>
    <name type="common">Hydatid tapeworm</name>
    <dbReference type="NCBI Taxonomy" id="6210"/>
    <lineage>
        <taxon>Eukaryota</taxon>
        <taxon>Metazoa</taxon>
        <taxon>Spiralia</taxon>
        <taxon>Lophotrochozoa</taxon>
        <taxon>Platyhelminthes</taxon>
        <taxon>Cestoda</taxon>
        <taxon>Eucestoda</taxon>
        <taxon>Cyclophyllidea</taxon>
        <taxon>Taeniidae</taxon>
        <taxon>Echinococcus</taxon>
        <taxon>Echinococcus granulosus group</taxon>
    </lineage>
</organism>
<dbReference type="OrthoDB" id="6255414at2759"/>
<dbReference type="OMA" id="FIDAPEC"/>
<keyword evidence="1" id="KW-1133">Transmembrane helix</keyword>